<evidence type="ECO:0000256" key="1">
    <source>
        <dbReference type="SAM" id="MobiDB-lite"/>
    </source>
</evidence>
<comment type="caution">
    <text evidence="2">The sequence shown here is derived from an EMBL/GenBank/DDBJ whole genome shotgun (WGS) entry which is preliminary data.</text>
</comment>
<dbReference type="Proteomes" id="UP000762676">
    <property type="component" value="Unassembled WGS sequence"/>
</dbReference>
<proteinExistence type="predicted"/>
<organism evidence="2 3">
    <name type="scientific">Elysia marginata</name>
    <dbReference type="NCBI Taxonomy" id="1093978"/>
    <lineage>
        <taxon>Eukaryota</taxon>
        <taxon>Metazoa</taxon>
        <taxon>Spiralia</taxon>
        <taxon>Lophotrochozoa</taxon>
        <taxon>Mollusca</taxon>
        <taxon>Gastropoda</taxon>
        <taxon>Heterobranchia</taxon>
        <taxon>Euthyneura</taxon>
        <taxon>Panpulmonata</taxon>
        <taxon>Sacoglossa</taxon>
        <taxon>Placobranchoidea</taxon>
        <taxon>Plakobranchidae</taxon>
        <taxon>Elysia</taxon>
    </lineage>
</organism>
<reference evidence="2 3" key="1">
    <citation type="journal article" date="2021" name="Elife">
        <title>Chloroplast acquisition without the gene transfer in kleptoplastic sea slugs, Plakobranchus ocellatus.</title>
        <authorList>
            <person name="Maeda T."/>
            <person name="Takahashi S."/>
            <person name="Yoshida T."/>
            <person name="Shimamura S."/>
            <person name="Takaki Y."/>
            <person name="Nagai Y."/>
            <person name="Toyoda A."/>
            <person name="Suzuki Y."/>
            <person name="Arimoto A."/>
            <person name="Ishii H."/>
            <person name="Satoh N."/>
            <person name="Nishiyama T."/>
            <person name="Hasebe M."/>
            <person name="Maruyama T."/>
            <person name="Minagawa J."/>
            <person name="Obokata J."/>
            <person name="Shigenobu S."/>
        </authorList>
    </citation>
    <scope>NUCLEOTIDE SEQUENCE [LARGE SCALE GENOMIC DNA]</scope>
</reference>
<sequence>MKRLLNKSPDLYVAMLNYGTTVLKQGLSPAQLLMGRQLRRKIPVLPSKLHSQKLNLKLADEWQKACQKFHFDRRHHAKPLPQLPRNEQVWLKTPQTYEAVVMQKVNHQSRERERERDETESILYQLQTPSGIQRRNLRQLKNKSPHQPHEMTYHPGATSLLPYTRNKSPHPQPGPHEESDTSLQVQASKGGLGNTKTSLPLTVSSDTSPSSQYTPMESAPRNTYTTRSDREIKPPKKCTL</sequence>
<name>A0AAV4ID22_9GAST</name>
<evidence type="ECO:0000313" key="3">
    <source>
        <dbReference type="Proteomes" id="UP000762676"/>
    </source>
</evidence>
<dbReference type="PANTHER" id="PTHR37984">
    <property type="entry name" value="PROTEIN CBG26694"/>
    <property type="match status" value="1"/>
</dbReference>
<keyword evidence="3" id="KW-1185">Reference proteome</keyword>
<accession>A0AAV4ID22</accession>
<dbReference type="PANTHER" id="PTHR37984:SF9">
    <property type="entry name" value="INTEGRASE CATALYTIC DOMAIN-CONTAINING PROTEIN"/>
    <property type="match status" value="1"/>
</dbReference>
<dbReference type="AlphaFoldDB" id="A0AAV4ID22"/>
<dbReference type="EMBL" id="BMAT01013250">
    <property type="protein sequence ID" value="GFS08414.1"/>
    <property type="molecule type" value="Genomic_DNA"/>
</dbReference>
<dbReference type="InterPro" id="IPR050951">
    <property type="entry name" value="Retrovirus_Pol_polyprotein"/>
</dbReference>
<evidence type="ECO:0000313" key="2">
    <source>
        <dbReference type="EMBL" id="GFS08414.1"/>
    </source>
</evidence>
<feature type="region of interest" description="Disordered" evidence="1">
    <location>
        <begin position="142"/>
        <end position="240"/>
    </location>
</feature>
<protein>
    <submittedName>
        <fullName evidence="2">Pol polyprotein</fullName>
    </submittedName>
</protein>
<feature type="compositionally biased region" description="Polar residues" evidence="1">
    <location>
        <begin position="194"/>
        <end position="226"/>
    </location>
</feature>
<gene>
    <name evidence="2" type="ORF">ElyMa_006594900</name>
</gene>